<sequence>AEGRVTMRAVRVMTPLRIDGRLDERVYTTVPAMSDFVQTEPAEGVPATEKTEVWILFDADNVYVVARCWESEPDRMVFDEMRRDNVNVGLDDNLAWSFDTFFDRRTGYLFEVNPVGGRLDGETTNEGHTNFDWNPVWDFGIERFDGGWVVEAALPFKSLRYRPGPTQVWGLNVRRTNVWKNESSYLSPVSAGVGRLGLRPALTAPLVGLEAPPGSKKLEIKPYATADFTTDTVASPPIRNQPGGDLGIDVKYG</sequence>
<reference evidence="3" key="1">
    <citation type="submission" date="2018-05" db="EMBL/GenBank/DDBJ databases">
        <authorList>
            <person name="Lanie J.A."/>
            <person name="Ng W.-L."/>
            <person name="Kazmierczak K.M."/>
            <person name="Andrzejewski T.M."/>
            <person name="Davidsen T.M."/>
            <person name="Wayne K.J."/>
            <person name="Tettelin H."/>
            <person name="Glass J.I."/>
            <person name="Rusch D."/>
            <person name="Podicherti R."/>
            <person name="Tsui H.-C.T."/>
            <person name="Winkler M.E."/>
        </authorList>
    </citation>
    <scope>NUCLEOTIDE SEQUENCE</scope>
</reference>
<dbReference type="GO" id="GO:0004553">
    <property type="term" value="F:hydrolase activity, hydrolyzing O-glycosyl compounds"/>
    <property type="evidence" value="ECO:0007669"/>
    <property type="project" value="InterPro"/>
</dbReference>
<dbReference type="Gene3D" id="2.60.40.1190">
    <property type="match status" value="1"/>
</dbReference>
<dbReference type="Pfam" id="PF06452">
    <property type="entry name" value="CBM9_1"/>
    <property type="match status" value="1"/>
</dbReference>
<dbReference type="GO" id="GO:0030246">
    <property type="term" value="F:carbohydrate binding"/>
    <property type="evidence" value="ECO:0007669"/>
    <property type="project" value="InterPro"/>
</dbReference>
<dbReference type="InterPro" id="IPR010502">
    <property type="entry name" value="Carb-bd_dom_fam9"/>
</dbReference>
<dbReference type="GO" id="GO:0016052">
    <property type="term" value="P:carbohydrate catabolic process"/>
    <property type="evidence" value="ECO:0007669"/>
    <property type="project" value="InterPro"/>
</dbReference>
<feature type="non-terminal residue" evidence="3">
    <location>
        <position position="1"/>
    </location>
</feature>
<organism evidence="3">
    <name type="scientific">marine metagenome</name>
    <dbReference type="NCBI Taxonomy" id="408172"/>
    <lineage>
        <taxon>unclassified sequences</taxon>
        <taxon>metagenomes</taxon>
        <taxon>ecological metagenomes</taxon>
    </lineage>
</organism>
<protein>
    <recommendedName>
        <fullName evidence="2">Carbohydrate-binding domain-containing protein</fullName>
    </recommendedName>
</protein>
<evidence type="ECO:0000256" key="1">
    <source>
        <dbReference type="SAM" id="MobiDB-lite"/>
    </source>
</evidence>
<gene>
    <name evidence="3" type="ORF">METZ01_LOCUS456051</name>
</gene>
<dbReference type="CDD" id="cd09618">
    <property type="entry name" value="CBM9_like_2"/>
    <property type="match status" value="1"/>
</dbReference>
<dbReference type="AlphaFoldDB" id="A0A383A5X3"/>
<name>A0A383A5X3_9ZZZZ</name>
<dbReference type="EMBL" id="UINC01189488">
    <property type="protein sequence ID" value="SVE03197.1"/>
    <property type="molecule type" value="Genomic_DNA"/>
</dbReference>
<feature type="region of interest" description="Disordered" evidence="1">
    <location>
        <begin position="231"/>
        <end position="253"/>
    </location>
</feature>
<proteinExistence type="predicted"/>
<evidence type="ECO:0000313" key="3">
    <source>
        <dbReference type="EMBL" id="SVE03197.1"/>
    </source>
</evidence>
<feature type="domain" description="Carbohydrate-binding" evidence="2">
    <location>
        <begin position="18"/>
        <end position="174"/>
    </location>
</feature>
<accession>A0A383A5X3</accession>
<dbReference type="SUPFAM" id="SSF49344">
    <property type="entry name" value="CBD9-like"/>
    <property type="match status" value="1"/>
</dbReference>
<evidence type="ECO:0000259" key="2">
    <source>
        <dbReference type="Pfam" id="PF06452"/>
    </source>
</evidence>
<feature type="non-terminal residue" evidence="3">
    <location>
        <position position="253"/>
    </location>
</feature>